<organism evidence="6">
    <name type="scientific">Caligus clemensi</name>
    <name type="common">Sea louse</name>
    <dbReference type="NCBI Taxonomy" id="344056"/>
    <lineage>
        <taxon>Eukaryota</taxon>
        <taxon>Metazoa</taxon>
        <taxon>Ecdysozoa</taxon>
        <taxon>Arthropoda</taxon>
        <taxon>Crustacea</taxon>
        <taxon>Multicrustacea</taxon>
        <taxon>Hexanauplia</taxon>
        <taxon>Copepoda</taxon>
        <taxon>Siphonostomatoida</taxon>
        <taxon>Caligidae</taxon>
        <taxon>Caligus</taxon>
    </lineage>
</organism>
<comment type="similarity">
    <text evidence="2 5">Belongs to the RRS1 family.</text>
</comment>
<protein>
    <recommendedName>
        <fullName evidence="5">Ribosome biogenesis regulatory protein</fullName>
    </recommendedName>
</protein>
<evidence type="ECO:0000256" key="3">
    <source>
        <dbReference type="ARBA" id="ARBA00022517"/>
    </source>
</evidence>
<dbReference type="InterPro" id="IPR007023">
    <property type="entry name" value="Ribosom_reg"/>
</dbReference>
<gene>
    <name evidence="6" type="primary">RRS1</name>
</gene>
<accession>C1C1T3</accession>
<sequence length="267" mass="30284">MTELMETDDLVSNILKERGGQKSLGGSVLCPERPIDQVNDLGNLLGAETNELPEVIDEEFIKSRTRDNLQILVNDIWCLETSRVEDAIVVSLPVPITRLPREKPLPKEKPLTRWEAYAKSKGIVNNKSKKSRLLWDDSVREWVPRFGYKKAQAEVKKTWIMELKGNAPDSEDPFEKAAQEKRERIAKNEIHRMRNLARAKNVKVPSVKEAVLPKTTSRKASANELSKAAELAKRSTASLGVFQEKLSTKMEKNVKKYPVRRGSLMPL</sequence>
<comment type="function">
    <text evidence="5">Involved in ribosomal large subunit assembly.</text>
</comment>
<dbReference type="GO" id="GO:0042273">
    <property type="term" value="P:ribosomal large subunit biogenesis"/>
    <property type="evidence" value="ECO:0007669"/>
    <property type="project" value="TreeGrafter"/>
</dbReference>
<dbReference type="GO" id="GO:0030687">
    <property type="term" value="C:preribosome, large subunit precursor"/>
    <property type="evidence" value="ECO:0007669"/>
    <property type="project" value="TreeGrafter"/>
</dbReference>
<dbReference type="GO" id="GO:0000447">
    <property type="term" value="P:endonucleolytic cleavage in ITS1 to separate SSU-rRNA from 5.8S rRNA and LSU-rRNA from tricistronic rRNA transcript (SSU-rRNA, 5.8S rRNA, LSU-rRNA)"/>
    <property type="evidence" value="ECO:0007669"/>
    <property type="project" value="TreeGrafter"/>
</dbReference>
<evidence type="ECO:0000256" key="1">
    <source>
        <dbReference type="ARBA" id="ARBA00004123"/>
    </source>
</evidence>
<dbReference type="EMBL" id="BT080812">
    <property type="protein sequence ID" value="ACO15236.1"/>
    <property type="molecule type" value="mRNA"/>
</dbReference>
<keyword evidence="4 5" id="KW-0539">Nucleus</keyword>
<dbReference type="PANTHER" id="PTHR17602:SF4">
    <property type="entry name" value="RIBOSOME BIOGENESIS REGULATORY PROTEIN HOMOLOG"/>
    <property type="match status" value="1"/>
</dbReference>
<dbReference type="PANTHER" id="PTHR17602">
    <property type="entry name" value="RIBOSOME BIOGENESIS REGULATORY PROTEIN"/>
    <property type="match status" value="1"/>
</dbReference>
<reference evidence="6" key="1">
    <citation type="submission" date="2009-03" db="EMBL/GenBank/DDBJ databases">
        <title>Caligus clemensi ESTs and full-length cDNAs.</title>
        <authorList>
            <person name="Yasuike M."/>
            <person name="von Schalburg K."/>
            <person name="Cooper G."/>
            <person name="Leong J."/>
            <person name="Jones S.R.M."/>
            <person name="Koop B.F."/>
        </authorList>
    </citation>
    <scope>NUCLEOTIDE SEQUENCE</scope>
    <source>
        <tissue evidence="6">Whole</tissue>
    </source>
</reference>
<keyword evidence="3 5" id="KW-0690">Ribosome biogenesis</keyword>
<dbReference type="GO" id="GO:0005730">
    <property type="term" value="C:nucleolus"/>
    <property type="evidence" value="ECO:0007669"/>
    <property type="project" value="TreeGrafter"/>
</dbReference>
<evidence type="ECO:0000256" key="5">
    <source>
        <dbReference type="RuleBase" id="RU364132"/>
    </source>
</evidence>
<dbReference type="AlphaFoldDB" id="C1C1T3"/>
<dbReference type="Pfam" id="PF04939">
    <property type="entry name" value="RRS1"/>
    <property type="match status" value="1"/>
</dbReference>
<evidence type="ECO:0000313" key="6">
    <source>
        <dbReference type="EMBL" id="ACO15236.1"/>
    </source>
</evidence>
<evidence type="ECO:0000256" key="2">
    <source>
        <dbReference type="ARBA" id="ARBA00010077"/>
    </source>
</evidence>
<comment type="subcellular location">
    <subcellularLocation>
        <location evidence="1 5">Nucleus</location>
    </subcellularLocation>
</comment>
<name>C1C1T3_CALCM</name>
<proteinExistence type="evidence at transcript level"/>
<evidence type="ECO:0000256" key="4">
    <source>
        <dbReference type="ARBA" id="ARBA00023242"/>
    </source>
</evidence>